<reference evidence="4" key="1">
    <citation type="journal article" date="2019" name="Int. J. Syst. Evol. Microbiol.">
        <title>The Global Catalogue of Microorganisms (GCM) 10K type strain sequencing project: providing services to taxonomists for standard genome sequencing and annotation.</title>
        <authorList>
            <consortium name="The Broad Institute Genomics Platform"/>
            <consortium name="The Broad Institute Genome Sequencing Center for Infectious Disease"/>
            <person name="Wu L."/>
            <person name="Ma J."/>
        </authorList>
    </citation>
    <scope>NUCLEOTIDE SEQUENCE [LARGE SCALE GENOMIC DNA]</scope>
    <source>
        <strain evidence="4">CGMCC 1.18439</strain>
    </source>
</reference>
<dbReference type="InterPro" id="IPR052909">
    <property type="entry name" value="Transposase_6_like"/>
</dbReference>
<name>A0ABQ3KIW9_9DEIO</name>
<proteinExistence type="predicted"/>
<evidence type="ECO:0000313" key="3">
    <source>
        <dbReference type="EMBL" id="GHG13122.1"/>
    </source>
</evidence>
<dbReference type="NCBIfam" id="NF033580">
    <property type="entry name" value="transpos_IS5_3"/>
    <property type="match status" value="1"/>
</dbReference>
<evidence type="ECO:0000259" key="2">
    <source>
        <dbReference type="Pfam" id="PF13340"/>
    </source>
</evidence>
<protein>
    <submittedName>
        <fullName evidence="3">Transposase</fullName>
    </submittedName>
</protein>
<feature type="domain" description="Insertion element IS402-like" evidence="2">
    <location>
        <begin position="19"/>
        <end position="92"/>
    </location>
</feature>
<dbReference type="Pfam" id="PF13340">
    <property type="entry name" value="DUF4096"/>
    <property type="match status" value="1"/>
</dbReference>
<dbReference type="EMBL" id="BNAL01000078">
    <property type="protein sequence ID" value="GHG13122.1"/>
    <property type="molecule type" value="Genomic_DNA"/>
</dbReference>
<keyword evidence="4" id="KW-1185">Reference proteome</keyword>
<feature type="region of interest" description="Disordered" evidence="1">
    <location>
        <begin position="120"/>
        <end position="140"/>
    </location>
</feature>
<gene>
    <name evidence="3" type="ORF">GCM10017783_26160</name>
</gene>
<feature type="compositionally biased region" description="Basic residues" evidence="1">
    <location>
        <begin position="131"/>
        <end position="140"/>
    </location>
</feature>
<evidence type="ECO:0000313" key="4">
    <source>
        <dbReference type="Proteomes" id="UP000632154"/>
    </source>
</evidence>
<comment type="caution">
    <text evidence="3">The sequence shown here is derived from an EMBL/GenBank/DDBJ whole genome shotgun (WGS) entry which is preliminary data.</text>
</comment>
<dbReference type="Proteomes" id="UP000632154">
    <property type="component" value="Unassembled WGS sequence"/>
</dbReference>
<accession>A0ABQ3KIW9</accession>
<sequence>MGVKSSDDLVYTRKLLMRLTDEQWAVIQPLLPHPTKTTRRGRPRRDDREVLEGILWILRTGAQWSELPRAEYPPKSTSHERFQEWNEQAVFPLILAALYEQLEDQELLDLREAFIDGTFSPAKKGATKSALPRRAKAPKS</sequence>
<evidence type="ECO:0000256" key="1">
    <source>
        <dbReference type="SAM" id="MobiDB-lite"/>
    </source>
</evidence>
<organism evidence="3 4">
    <name type="scientific">Deinococcus piscis</name>
    <dbReference type="NCBI Taxonomy" id="394230"/>
    <lineage>
        <taxon>Bacteria</taxon>
        <taxon>Thermotogati</taxon>
        <taxon>Deinococcota</taxon>
        <taxon>Deinococci</taxon>
        <taxon>Deinococcales</taxon>
        <taxon>Deinococcaceae</taxon>
        <taxon>Deinococcus</taxon>
    </lineage>
</organism>
<dbReference type="PANTHER" id="PTHR46637">
    <property type="entry name" value="TIS1421-TRANSPOSASE PROTEIN A"/>
    <property type="match status" value="1"/>
</dbReference>
<dbReference type="InterPro" id="IPR025161">
    <property type="entry name" value="IS402-like_dom"/>
</dbReference>
<dbReference type="PANTHER" id="PTHR46637:SF1">
    <property type="entry name" value="BLL5188 PROTEIN"/>
    <property type="match status" value="1"/>
</dbReference>